<evidence type="ECO:0000256" key="6">
    <source>
        <dbReference type="ARBA" id="ARBA00022723"/>
    </source>
</evidence>
<dbReference type="OrthoDB" id="9811744at2"/>
<feature type="compositionally biased region" description="Basic and acidic residues" evidence="10">
    <location>
        <begin position="90"/>
        <end position="111"/>
    </location>
</feature>
<comment type="cofactor">
    <cofactor evidence="2 9">
        <name>Mg(2+)</name>
        <dbReference type="ChEBI" id="CHEBI:18420"/>
    </cofactor>
</comment>
<dbReference type="Proteomes" id="UP000238701">
    <property type="component" value="Unassembled WGS sequence"/>
</dbReference>
<dbReference type="GO" id="GO:0005829">
    <property type="term" value="C:cytosol"/>
    <property type="evidence" value="ECO:0007669"/>
    <property type="project" value="TreeGrafter"/>
</dbReference>
<dbReference type="InterPro" id="IPR000489">
    <property type="entry name" value="Pterin-binding_dom"/>
</dbReference>
<sequence length="343" mass="37480">MRPVFHWNLGSRSLELGKRTLIMGVVNVTPDSFSDGGLYLDRDQAIEQAERLLDEGADILDIGGESTRPGARVAPEVTTRREGHEFGVKPALSDRERSERESKGAAMRPKESSALAPEVSYPTVTAEEELRRVLPVITELKKKHPAAVLSVDTYKAAVARAAVNAGAEIVNDVSGFRWDPQMAKTVADLKCGAVLMHMRGRPEEWRTLPPPGDIVLLVKRELKEWAEKAVLAGVRRERIVLDPGFGFGKNFDENYPLLARFSELQAAGFPLLAGTSRKSFIGRTLATLSRNGDGVDAPPEARLYGTLATQVALILKGVHILRTHDVKPALEAARVADAILQAR</sequence>
<evidence type="ECO:0000256" key="9">
    <source>
        <dbReference type="RuleBase" id="RU361205"/>
    </source>
</evidence>
<evidence type="ECO:0000256" key="1">
    <source>
        <dbReference type="ARBA" id="ARBA00000012"/>
    </source>
</evidence>
<evidence type="ECO:0000256" key="8">
    <source>
        <dbReference type="ARBA" id="ARBA00022909"/>
    </source>
</evidence>
<proteinExistence type="inferred from homology"/>
<evidence type="ECO:0000256" key="2">
    <source>
        <dbReference type="ARBA" id="ARBA00001946"/>
    </source>
</evidence>
<dbReference type="CDD" id="cd00739">
    <property type="entry name" value="DHPS"/>
    <property type="match status" value="1"/>
</dbReference>
<dbReference type="GO" id="GO:0046872">
    <property type="term" value="F:metal ion binding"/>
    <property type="evidence" value="ECO:0007669"/>
    <property type="project" value="UniProtKB-KW"/>
</dbReference>
<dbReference type="InterPro" id="IPR011005">
    <property type="entry name" value="Dihydropteroate_synth-like_sf"/>
</dbReference>
<dbReference type="PANTHER" id="PTHR20941:SF1">
    <property type="entry name" value="FOLIC ACID SYNTHESIS PROTEIN FOL1"/>
    <property type="match status" value="1"/>
</dbReference>
<accession>A0A2U3KYH1</accession>
<gene>
    <name evidence="12" type="ORF">SBA1_550047</name>
</gene>
<evidence type="ECO:0000256" key="7">
    <source>
        <dbReference type="ARBA" id="ARBA00022842"/>
    </source>
</evidence>
<dbReference type="PANTHER" id="PTHR20941">
    <property type="entry name" value="FOLATE SYNTHESIS PROTEINS"/>
    <property type="match status" value="1"/>
</dbReference>
<comment type="similarity">
    <text evidence="9">Belongs to the DHPS family.</text>
</comment>
<feature type="region of interest" description="Disordered" evidence="10">
    <location>
        <begin position="90"/>
        <end position="120"/>
    </location>
</feature>
<evidence type="ECO:0000256" key="10">
    <source>
        <dbReference type="SAM" id="MobiDB-lite"/>
    </source>
</evidence>
<dbReference type="UniPathway" id="UPA00077">
    <property type="reaction ID" value="UER00156"/>
</dbReference>
<dbReference type="PROSITE" id="PS00792">
    <property type="entry name" value="DHPS_1"/>
    <property type="match status" value="1"/>
</dbReference>
<keyword evidence="8 9" id="KW-0289">Folate biosynthesis</keyword>
<keyword evidence="5 9" id="KW-0808">Transferase</keyword>
<feature type="domain" description="Pterin-binding" evidence="11">
    <location>
        <begin position="20"/>
        <end position="334"/>
    </location>
</feature>
<dbReference type="SUPFAM" id="SSF51717">
    <property type="entry name" value="Dihydropteroate synthetase-like"/>
    <property type="match status" value="1"/>
</dbReference>
<dbReference type="PROSITE" id="PS50972">
    <property type="entry name" value="PTERIN_BINDING"/>
    <property type="match status" value="1"/>
</dbReference>
<organism evidence="12 13">
    <name type="scientific">Candidatus Sulfotelmatobacter kueseliae</name>
    <dbReference type="NCBI Taxonomy" id="2042962"/>
    <lineage>
        <taxon>Bacteria</taxon>
        <taxon>Pseudomonadati</taxon>
        <taxon>Acidobacteriota</taxon>
        <taxon>Terriglobia</taxon>
        <taxon>Terriglobales</taxon>
        <taxon>Candidatus Korobacteraceae</taxon>
        <taxon>Candidatus Sulfotelmatobacter</taxon>
    </lineage>
</organism>
<comment type="function">
    <text evidence="9">Catalyzes the condensation of para-aminobenzoate (pABA) with 6-hydroxymethyl-7,8-dihydropterin diphosphate (DHPt-PP) to form 7,8-dihydropteroate (H2Pte), the immediate precursor of folate derivatives.</text>
</comment>
<dbReference type="PROSITE" id="PS00793">
    <property type="entry name" value="DHPS_2"/>
    <property type="match status" value="1"/>
</dbReference>
<dbReference type="NCBIfam" id="TIGR01496">
    <property type="entry name" value="DHPS"/>
    <property type="match status" value="1"/>
</dbReference>
<protein>
    <recommendedName>
        <fullName evidence="4 9">Dihydropteroate synthase</fullName>
        <shortName evidence="9">DHPS</shortName>
        <ecNumber evidence="4 9">2.5.1.15</ecNumber>
    </recommendedName>
    <alternativeName>
        <fullName evidence="9">Dihydropteroate pyrophosphorylase</fullName>
    </alternativeName>
</protein>
<keyword evidence="6 9" id="KW-0479">Metal-binding</keyword>
<dbReference type="GO" id="GO:0046656">
    <property type="term" value="P:folic acid biosynthetic process"/>
    <property type="evidence" value="ECO:0007669"/>
    <property type="project" value="UniProtKB-KW"/>
</dbReference>
<dbReference type="InterPro" id="IPR006390">
    <property type="entry name" value="DHP_synth_dom"/>
</dbReference>
<dbReference type="Pfam" id="PF00809">
    <property type="entry name" value="Pterin_bind"/>
    <property type="match status" value="2"/>
</dbReference>
<dbReference type="InterPro" id="IPR045031">
    <property type="entry name" value="DHP_synth-like"/>
</dbReference>
<evidence type="ECO:0000313" key="13">
    <source>
        <dbReference type="Proteomes" id="UP000238701"/>
    </source>
</evidence>
<dbReference type="GO" id="GO:0004156">
    <property type="term" value="F:dihydropteroate synthase activity"/>
    <property type="evidence" value="ECO:0007669"/>
    <property type="project" value="UniProtKB-EC"/>
</dbReference>
<comment type="catalytic activity">
    <reaction evidence="1">
        <text>(7,8-dihydropterin-6-yl)methyl diphosphate + 4-aminobenzoate = 7,8-dihydropteroate + diphosphate</text>
        <dbReference type="Rhea" id="RHEA:19949"/>
        <dbReference type="ChEBI" id="CHEBI:17836"/>
        <dbReference type="ChEBI" id="CHEBI:17839"/>
        <dbReference type="ChEBI" id="CHEBI:33019"/>
        <dbReference type="ChEBI" id="CHEBI:72950"/>
        <dbReference type="EC" id="2.5.1.15"/>
    </reaction>
</comment>
<dbReference type="EC" id="2.5.1.15" evidence="4 9"/>
<evidence type="ECO:0000256" key="3">
    <source>
        <dbReference type="ARBA" id="ARBA00004763"/>
    </source>
</evidence>
<evidence type="ECO:0000313" key="12">
    <source>
        <dbReference type="EMBL" id="SPF44682.1"/>
    </source>
</evidence>
<dbReference type="AlphaFoldDB" id="A0A2U3KYH1"/>
<dbReference type="GO" id="GO:0046654">
    <property type="term" value="P:tetrahydrofolate biosynthetic process"/>
    <property type="evidence" value="ECO:0007669"/>
    <property type="project" value="UniProtKB-UniPathway"/>
</dbReference>
<evidence type="ECO:0000259" key="11">
    <source>
        <dbReference type="PROSITE" id="PS50972"/>
    </source>
</evidence>
<dbReference type="EMBL" id="OMOD01000150">
    <property type="protein sequence ID" value="SPF44682.1"/>
    <property type="molecule type" value="Genomic_DNA"/>
</dbReference>
<comment type="pathway">
    <text evidence="3 9">Cofactor biosynthesis; tetrahydrofolate biosynthesis; 7,8-dihydrofolate from 2-amino-4-hydroxy-6-hydroxymethyl-7,8-dihydropteridine diphosphate and 4-aminobenzoate: step 1/2.</text>
</comment>
<reference evidence="13" key="1">
    <citation type="submission" date="2018-02" db="EMBL/GenBank/DDBJ databases">
        <authorList>
            <person name="Hausmann B."/>
        </authorList>
    </citation>
    <scope>NUCLEOTIDE SEQUENCE [LARGE SCALE GENOMIC DNA]</scope>
    <source>
        <strain evidence="13">Peat soil MAG SbA1</strain>
    </source>
</reference>
<evidence type="ECO:0000256" key="5">
    <source>
        <dbReference type="ARBA" id="ARBA00022679"/>
    </source>
</evidence>
<keyword evidence="7 9" id="KW-0460">Magnesium</keyword>
<name>A0A2U3KYH1_9BACT</name>
<dbReference type="Gene3D" id="3.20.20.20">
    <property type="entry name" value="Dihydropteroate synthase-like"/>
    <property type="match status" value="2"/>
</dbReference>
<evidence type="ECO:0000256" key="4">
    <source>
        <dbReference type="ARBA" id="ARBA00012458"/>
    </source>
</evidence>